<dbReference type="Proteomes" id="UP000244906">
    <property type="component" value="Unassembled WGS sequence"/>
</dbReference>
<reference evidence="3 4" key="1">
    <citation type="submission" date="2018-04" db="EMBL/GenBank/DDBJ databases">
        <title>Thalassorhabdus spongiae gen. nov., sp. nov., isolated from a marine sponge in South-West Iceland.</title>
        <authorList>
            <person name="Knobloch S."/>
            <person name="Daussin A."/>
            <person name="Johannsson R."/>
            <person name="Marteinsson V.T."/>
        </authorList>
    </citation>
    <scope>NUCLEOTIDE SEQUENCE [LARGE SCALE GENOMIC DNA]</scope>
    <source>
        <strain evidence="3 4">Hp12</strain>
    </source>
</reference>
<gene>
    <name evidence="3" type="ORF">DC094_07610</name>
</gene>
<keyword evidence="1" id="KW-1133">Transmembrane helix</keyword>
<keyword evidence="4" id="KW-1185">Reference proteome</keyword>
<keyword evidence="1" id="KW-0472">Membrane</keyword>
<feature type="domain" description="Type 4 fimbrial biogenesis protein PilX N-terminal" evidence="2">
    <location>
        <begin position="11"/>
        <end position="59"/>
    </location>
</feature>
<protein>
    <recommendedName>
        <fullName evidence="2">Type 4 fimbrial biogenesis protein PilX N-terminal domain-containing protein</fullName>
    </recommendedName>
</protein>
<dbReference type="EMBL" id="QDDL01000002">
    <property type="protein sequence ID" value="PVZ70445.1"/>
    <property type="molecule type" value="Genomic_DNA"/>
</dbReference>
<dbReference type="RefSeq" id="WP_116686518.1">
    <property type="nucleotide sequence ID" value="NZ_CAWNYD010000002.1"/>
</dbReference>
<evidence type="ECO:0000313" key="4">
    <source>
        <dbReference type="Proteomes" id="UP000244906"/>
    </source>
</evidence>
<feature type="transmembrane region" description="Helical" evidence="1">
    <location>
        <begin position="12"/>
        <end position="33"/>
    </location>
</feature>
<proteinExistence type="predicted"/>
<dbReference type="InterPro" id="IPR025746">
    <property type="entry name" value="PilX_N_dom"/>
</dbReference>
<keyword evidence="1" id="KW-0812">Transmembrane</keyword>
<evidence type="ECO:0000256" key="1">
    <source>
        <dbReference type="SAM" id="Phobius"/>
    </source>
</evidence>
<dbReference type="Pfam" id="PF14341">
    <property type="entry name" value="PilX_N"/>
    <property type="match status" value="1"/>
</dbReference>
<comment type="caution">
    <text evidence="3">The sequence shown here is derived from an EMBL/GenBank/DDBJ whole genome shotgun (WGS) entry which is preliminary data.</text>
</comment>
<dbReference type="AlphaFoldDB" id="A0A2V1GVM6"/>
<name>A0A2V1GVM6_9GAMM</name>
<accession>A0A2V1GVM6</accession>
<evidence type="ECO:0000313" key="3">
    <source>
        <dbReference type="EMBL" id="PVZ70445.1"/>
    </source>
</evidence>
<organism evidence="3 4">
    <name type="scientific">Pelagibaculum spongiae</name>
    <dbReference type="NCBI Taxonomy" id="2080658"/>
    <lineage>
        <taxon>Bacteria</taxon>
        <taxon>Pseudomonadati</taxon>
        <taxon>Pseudomonadota</taxon>
        <taxon>Gammaproteobacteria</taxon>
        <taxon>Oceanospirillales</taxon>
        <taxon>Pelagibaculum</taxon>
    </lineage>
</organism>
<sequence>MKWGLIKSNQSGIVLVVCLIWLLVLTILGVSSVRTSNLEGKVASNTLSLQSSLNIAESAASLALASIESSPNQLSGLISGIDVSKDVTPSINLSSASITEWTSSSAASAATDVDVSYVGEGIPEGYSLGVNGGFKLHRFEIVSRGAIETGADDTVVAETTVTQGLARLGF</sequence>
<evidence type="ECO:0000259" key="2">
    <source>
        <dbReference type="Pfam" id="PF14341"/>
    </source>
</evidence>